<feature type="compositionally biased region" description="Polar residues" evidence="1">
    <location>
        <begin position="68"/>
        <end position="78"/>
    </location>
</feature>
<evidence type="ECO:0000256" key="1">
    <source>
        <dbReference type="SAM" id="MobiDB-lite"/>
    </source>
</evidence>
<sequence>MMLKSLIRAQISRGLLLQKQAQLVAVKQLKSLQVYRFSTNLEDEDYSLDKIQNQPPQQQQNKQRQPQTEGQQTSQSGNLFKRSTDQKIREGTLKFKQDHQSQQQKRQEQQQQQTREENQQIPKPAQATNLFQQRQQTQNKGPQNKNSLQTTQQRIQDEEKSMKFLEEEARELQEQKQRDDKLRKVLDNYQKYTGEWNQNTIEKFLEDLVIEKNPEYLTPQINYQQLKETGLEEFQHLNPGFFNDFEKAYQNISKAQTVSDEQGITREGGLHTKQIQRQLLASKQKGKQLDSKTYTESHKSMLTYLTYLGSEEYSLYLQGVLQKYKLDENSRFQAFLTDLYINTTDQTVTNRPRAIPLERFLTLILQLDNPSFYLNQKEGIEIKEMFQRQLVLNYNIQEDLNETPALRLVEDPEFMLAFNVLLMAKNHNFFGNMDGYMKEFSRLVLDCLPYHMSQRLENVLSKEIFIRGLNTGRSIIEQELKLKDPKDNLVHHDFIAQPEFQFRNRVDKIDSIKHYNELETSIQNLKKIQTFLQNMTEYQNSDVIAKLMSSPDEFFKIQQFVDTFSDVSVLENQKVKNYPDIKRAEKYFTIINQEIRKHVQERFNIKDIQLDNLEQLYNPLKTGISNMIDNRAYLIKNGMSQQLADLLAKRYLNSLEISLRNGDGSHICTLMDLFDSRLDQSQSLNSLMKTSLNDVVMNYQTWQEYASKIQQKKIQSYLNQQQEARSSQQTASQFNNLSAAPIRPMRLSARGFSSQVKQISKEQKEEAIYQQQEESKEQDQGKNQFFDFIKTIDELDQKDIQKQASAEADYDLTELDISFDKVSQIKSQSTQQQVTSSESQKSEKLSEAQSAAVQEERAISLREIQAIEAKRQFKLGFFKNFAFTGQDHLTLTQKSLEEYILNMDNPQEIQQLIIAMISQAYELNNLIPNIELLFYKMFMSPITTKDLRKDGQDEGENILIGNIFAQKRVPLTYFGYKSILETLALHPKKKHFKKVVKHLLEFEQKENIDAELLDMIIRIGVDQKYPVFMGQTVKYLVQNNYNLNHKSFQKFVLFLEKCKGYEEDAKRFIFLTSETENLDFNYNLIQPIFIRTLKNKTGSEVLKLFEQFRKNIKLNKQSKDLSQQDKSNLLTAKRREFYDGLLQDLIERQSYTLAQIVYSEKMREKFDITTNDNLIGLQIFANQKKLEEFTDLYQKLMGDKDGKYKFDESVCEQICLNLMHFDSDKEKMIRLDMTEKLMKKVYGESITITGKLFDSAVYIFTESQQWQKVINILNFINPDNSSPDIKTLNYLKKNLLYCFDSTQRQTLKDQIKKAEDTFFSRRKYKKEEQKE</sequence>
<feature type="compositionally biased region" description="Basic and acidic residues" evidence="1">
    <location>
        <begin position="82"/>
        <end position="99"/>
    </location>
</feature>
<gene>
    <name evidence="2" type="primary">Contig9577.g10249</name>
    <name evidence="2" type="ORF">STYLEM_7601</name>
</gene>
<feature type="region of interest" description="Disordered" evidence="1">
    <location>
        <begin position="53"/>
        <end position="155"/>
    </location>
</feature>
<dbReference type="Proteomes" id="UP000039865">
    <property type="component" value="Unassembled WGS sequence"/>
</dbReference>
<dbReference type="OrthoDB" id="10672936at2759"/>
<organism evidence="2 3">
    <name type="scientific">Stylonychia lemnae</name>
    <name type="common">Ciliate</name>
    <dbReference type="NCBI Taxonomy" id="5949"/>
    <lineage>
        <taxon>Eukaryota</taxon>
        <taxon>Sar</taxon>
        <taxon>Alveolata</taxon>
        <taxon>Ciliophora</taxon>
        <taxon>Intramacronucleata</taxon>
        <taxon>Spirotrichea</taxon>
        <taxon>Stichotrichia</taxon>
        <taxon>Sporadotrichida</taxon>
        <taxon>Oxytrichidae</taxon>
        <taxon>Stylonychinae</taxon>
        <taxon>Stylonychia</taxon>
    </lineage>
</organism>
<feature type="compositionally biased region" description="Low complexity" evidence="1">
    <location>
        <begin position="828"/>
        <end position="839"/>
    </location>
</feature>
<evidence type="ECO:0000313" key="3">
    <source>
        <dbReference type="Proteomes" id="UP000039865"/>
    </source>
</evidence>
<reference evidence="2 3" key="1">
    <citation type="submission" date="2014-06" db="EMBL/GenBank/DDBJ databases">
        <authorList>
            <person name="Swart Estienne"/>
        </authorList>
    </citation>
    <scope>NUCLEOTIDE SEQUENCE [LARGE SCALE GENOMIC DNA]</scope>
    <source>
        <strain evidence="2 3">130c</strain>
    </source>
</reference>
<dbReference type="EMBL" id="CCKQ01007256">
    <property type="protein sequence ID" value="CDW78620.1"/>
    <property type="molecule type" value="Genomic_DNA"/>
</dbReference>
<evidence type="ECO:0000313" key="2">
    <source>
        <dbReference type="EMBL" id="CDW78620.1"/>
    </source>
</evidence>
<dbReference type="InParanoid" id="A0A078A8L8"/>
<protein>
    <submittedName>
        <fullName evidence="2">Uncharacterized protein</fullName>
    </submittedName>
</protein>
<feature type="compositionally biased region" description="Low complexity" evidence="1">
    <location>
        <begin position="53"/>
        <end position="67"/>
    </location>
</feature>
<feature type="compositionally biased region" description="Polar residues" evidence="1">
    <location>
        <begin position="126"/>
        <end position="154"/>
    </location>
</feature>
<proteinExistence type="predicted"/>
<feature type="compositionally biased region" description="Low complexity" evidence="1">
    <location>
        <begin position="100"/>
        <end position="113"/>
    </location>
</feature>
<keyword evidence="3" id="KW-1185">Reference proteome</keyword>
<feature type="region of interest" description="Disordered" evidence="1">
    <location>
        <begin position="828"/>
        <end position="849"/>
    </location>
</feature>
<name>A0A078A8L8_STYLE</name>
<accession>A0A078A8L8</accession>